<dbReference type="Pfam" id="PF25994">
    <property type="entry name" value="HH_AprE"/>
    <property type="match status" value="1"/>
</dbReference>
<dbReference type="InterPro" id="IPR003715">
    <property type="entry name" value="Poly_export_N"/>
</dbReference>
<protein>
    <submittedName>
        <fullName evidence="7">Polysaccharide biosynthesis/export family protein</fullName>
    </submittedName>
</protein>
<sequence length="413" mass="45744">MRGMAGLAGLLMCLPLGGAAAQTTYKLKPGDTMQLWIAQEPDLTRDIVIAPDGWLSVPLAGHLKGEGLSLQELEAQLLDRLKVYFNDKPNLTLMLRPNSPHQPLIYVTGEVVTPGEYPYRPNMTVLHCISVAGGIYRTALLPADQDRSILVGRQVEQSQARLDDLRARIVRLEAEIRGERSLAKPEALAASPALQREQTMLNSRMEALDLAERAQTEANDLLERTAAALREQTESLSKRVELARRRLQSIANLVAKGGAESSQQWVQEGVVAELEGQISRLQSEMSMAERDRIAEVARYESIRQERRTQLLVELNAARLEQDDVAAQLADGTRIMSVYGQNAALVQQRQTRVLHYNIVRFVEGETQEIPAFETTPVLAGDLLRVVYGDSLREPVMPAGPSEPSPVARLFEMGQ</sequence>
<dbReference type="Gene3D" id="3.10.560.10">
    <property type="entry name" value="Outer membrane lipoprotein wza domain like"/>
    <property type="match status" value="1"/>
</dbReference>
<evidence type="ECO:0000256" key="1">
    <source>
        <dbReference type="ARBA" id="ARBA00022729"/>
    </source>
</evidence>
<gene>
    <name evidence="7" type="ORF">M0654_20990</name>
</gene>
<reference evidence="7 8" key="1">
    <citation type="submission" date="2022-04" db="EMBL/GenBank/DDBJ databases">
        <title>Rhizobium coralii sp. nov., isolated from coral Turbinaria peltata.</title>
        <authorList>
            <person name="Sun H."/>
        </authorList>
    </citation>
    <scope>NUCLEOTIDE SEQUENCE [LARGE SCALE GENOMIC DNA]</scope>
    <source>
        <strain evidence="7 8">NTR19</strain>
    </source>
</reference>
<keyword evidence="2" id="KW-0175">Coiled coil</keyword>
<feature type="domain" description="Polysaccharide export protein N-terminal" evidence="4">
    <location>
        <begin position="20"/>
        <end position="93"/>
    </location>
</feature>
<feature type="signal peptide" evidence="3">
    <location>
        <begin position="1"/>
        <end position="21"/>
    </location>
</feature>
<evidence type="ECO:0000259" key="5">
    <source>
        <dbReference type="Pfam" id="PF10531"/>
    </source>
</evidence>
<proteinExistence type="predicted"/>
<accession>A0ABT0IX42</accession>
<keyword evidence="8" id="KW-1185">Reference proteome</keyword>
<feature type="domain" description="AprE-like long alpha-helical hairpin" evidence="6">
    <location>
        <begin position="154"/>
        <end position="329"/>
    </location>
</feature>
<evidence type="ECO:0000259" key="6">
    <source>
        <dbReference type="Pfam" id="PF25994"/>
    </source>
</evidence>
<evidence type="ECO:0000313" key="7">
    <source>
        <dbReference type="EMBL" id="MCK8782457.1"/>
    </source>
</evidence>
<feature type="chain" id="PRO_5047450184" evidence="3">
    <location>
        <begin position="22"/>
        <end position="413"/>
    </location>
</feature>
<dbReference type="Pfam" id="PF02563">
    <property type="entry name" value="Poly_export"/>
    <property type="match status" value="1"/>
</dbReference>
<dbReference type="EMBL" id="JALPRY010000028">
    <property type="protein sequence ID" value="MCK8782457.1"/>
    <property type="molecule type" value="Genomic_DNA"/>
</dbReference>
<organism evidence="7 8">
    <name type="scientific">Neorhizobium turbinariae</name>
    <dbReference type="NCBI Taxonomy" id="2937795"/>
    <lineage>
        <taxon>Bacteria</taxon>
        <taxon>Pseudomonadati</taxon>
        <taxon>Pseudomonadota</taxon>
        <taxon>Alphaproteobacteria</taxon>
        <taxon>Hyphomicrobiales</taxon>
        <taxon>Rhizobiaceae</taxon>
        <taxon>Rhizobium/Agrobacterium group</taxon>
        <taxon>Neorhizobium</taxon>
    </lineage>
</organism>
<dbReference type="InterPro" id="IPR049712">
    <property type="entry name" value="Poly_export"/>
</dbReference>
<evidence type="ECO:0000313" key="8">
    <source>
        <dbReference type="Proteomes" id="UP001202827"/>
    </source>
</evidence>
<name>A0ABT0IX42_9HYPH</name>
<dbReference type="PANTHER" id="PTHR33619">
    <property type="entry name" value="POLYSACCHARIDE EXPORT PROTEIN GFCE-RELATED"/>
    <property type="match status" value="1"/>
</dbReference>
<keyword evidence="1 3" id="KW-0732">Signal</keyword>
<comment type="caution">
    <text evidence="7">The sequence shown here is derived from an EMBL/GenBank/DDBJ whole genome shotgun (WGS) entry which is preliminary data.</text>
</comment>
<dbReference type="Gene3D" id="3.30.1950.10">
    <property type="entry name" value="wza like domain"/>
    <property type="match status" value="1"/>
</dbReference>
<feature type="domain" description="Soluble ligand binding" evidence="5">
    <location>
        <begin position="105"/>
        <end position="136"/>
    </location>
</feature>
<dbReference type="Proteomes" id="UP001202827">
    <property type="component" value="Unassembled WGS sequence"/>
</dbReference>
<feature type="coiled-coil region" evidence="2">
    <location>
        <begin position="155"/>
        <end position="246"/>
    </location>
</feature>
<dbReference type="Pfam" id="PF10531">
    <property type="entry name" value="SLBB"/>
    <property type="match status" value="1"/>
</dbReference>
<dbReference type="InterPro" id="IPR019554">
    <property type="entry name" value="Soluble_ligand-bd"/>
</dbReference>
<dbReference type="RefSeq" id="WP_248684744.1">
    <property type="nucleotide sequence ID" value="NZ_JALPRY010000028.1"/>
</dbReference>
<evidence type="ECO:0000256" key="3">
    <source>
        <dbReference type="SAM" id="SignalP"/>
    </source>
</evidence>
<evidence type="ECO:0000256" key="2">
    <source>
        <dbReference type="SAM" id="Coils"/>
    </source>
</evidence>
<dbReference type="PANTHER" id="PTHR33619:SF3">
    <property type="entry name" value="POLYSACCHARIDE EXPORT PROTEIN GFCE-RELATED"/>
    <property type="match status" value="1"/>
</dbReference>
<evidence type="ECO:0000259" key="4">
    <source>
        <dbReference type="Pfam" id="PF02563"/>
    </source>
</evidence>
<dbReference type="InterPro" id="IPR058781">
    <property type="entry name" value="HH_AprE-like"/>
</dbReference>